<dbReference type="AlphaFoldDB" id="A0A6J2XKB3"/>
<evidence type="ECO:0000256" key="3">
    <source>
        <dbReference type="ARBA" id="ARBA00023295"/>
    </source>
</evidence>
<feature type="compositionally biased region" description="Basic and acidic residues" evidence="5">
    <location>
        <begin position="74"/>
        <end position="87"/>
    </location>
</feature>
<dbReference type="SUPFAM" id="SSF51445">
    <property type="entry name" value="(Trans)glycosidases"/>
    <property type="match status" value="1"/>
</dbReference>
<dbReference type="GO" id="GO:0008422">
    <property type="term" value="F:beta-glucosidase activity"/>
    <property type="evidence" value="ECO:0007669"/>
    <property type="project" value="TreeGrafter"/>
</dbReference>
<name>A0A6J2XKB3_SITOR</name>
<dbReference type="KEGG" id="soy:115879175"/>
<dbReference type="GO" id="GO:0005975">
    <property type="term" value="P:carbohydrate metabolic process"/>
    <property type="evidence" value="ECO:0007669"/>
    <property type="project" value="InterPro"/>
</dbReference>
<sequence length="250" mass="28996">FIGQVSMVIDTTYHAPASNSTQDIEASERQNLFHYGWFADPIVFGDYPDMMRQRIDERSALQNLTESRLPTFTDEEKAELKGRRDDDPIGEPSMSDDVSVTTYQPDDWEKTVTYWFKVVPWGARDLVVWIKNRYGDDKGILVTENGYHDNGNNLTDLDSRGRYHKLYLSNLNDAIYKDAVYLIGYMAWSLMNDVEWYAGWLVNLGHYHVDFDSGNRTRTPKESAVYYRKVVTTNCLMENCTASPIKYNFN</sequence>
<evidence type="ECO:0000256" key="2">
    <source>
        <dbReference type="ARBA" id="ARBA00022801"/>
    </source>
</evidence>
<dbReference type="Gene3D" id="3.20.20.80">
    <property type="entry name" value="Glycosidases"/>
    <property type="match status" value="1"/>
</dbReference>
<reference evidence="7" key="1">
    <citation type="submission" date="2025-08" db="UniProtKB">
        <authorList>
            <consortium name="RefSeq"/>
        </authorList>
    </citation>
    <scope>IDENTIFICATION</scope>
    <source>
        <tissue evidence="7">Gonads</tissue>
    </source>
</reference>
<dbReference type="InParanoid" id="A0A6J2XKB3"/>
<protein>
    <submittedName>
        <fullName evidence="7">Myrosinase 1-like</fullName>
    </submittedName>
</protein>
<feature type="region of interest" description="Disordered" evidence="5">
    <location>
        <begin position="65"/>
        <end position="101"/>
    </location>
</feature>
<gene>
    <name evidence="7" type="primary">LOC115879175</name>
</gene>
<accession>A0A6J2XKB3</accession>
<comment type="similarity">
    <text evidence="1 4">Belongs to the glycosyl hydrolase 1 family.</text>
</comment>
<keyword evidence="2" id="KW-0378">Hydrolase</keyword>
<evidence type="ECO:0000256" key="1">
    <source>
        <dbReference type="ARBA" id="ARBA00010838"/>
    </source>
</evidence>
<evidence type="ECO:0000256" key="5">
    <source>
        <dbReference type="SAM" id="MobiDB-lite"/>
    </source>
</evidence>
<dbReference type="Pfam" id="PF00232">
    <property type="entry name" value="Glyco_hydro_1"/>
    <property type="match status" value="1"/>
</dbReference>
<dbReference type="InterPro" id="IPR017853">
    <property type="entry name" value="GH"/>
</dbReference>
<evidence type="ECO:0000313" key="6">
    <source>
        <dbReference type="Proteomes" id="UP000504635"/>
    </source>
</evidence>
<dbReference type="InterPro" id="IPR001360">
    <property type="entry name" value="Glyco_hydro_1"/>
</dbReference>
<feature type="non-terminal residue" evidence="7">
    <location>
        <position position="1"/>
    </location>
</feature>
<dbReference type="PANTHER" id="PTHR10353">
    <property type="entry name" value="GLYCOSYL HYDROLASE"/>
    <property type="match status" value="1"/>
</dbReference>
<dbReference type="Proteomes" id="UP000504635">
    <property type="component" value="Unplaced"/>
</dbReference>
<dbReference type="PRINTS" id="PR00131">
    <property type="entry name" value="GLHYDRLASE1"/>
</dbReference>
<evidence type="ECO:0000313" key="7">
    <source>
        <dbReference type="RefSeq" id="XP_030751727.1"/>
    </source>
</evidence>
<organism evidence="6 7">
    <name type="scientific">Sitophilus oryzae</name>
    <name type="common">Rice weevil</name>
    <name type="synonym">Curculio oryzae</name>
    <dbReference type="NCBI Taxonomy" id="7048"/>
    <lineage>
        <taxon>Eukaryota</taxon>
        <taxon>Metazoa</taxon>
        <taxon>Ecdysozoa</taxon>
        <taxon>Arthropoda</taxon>
        <taxon>Hexapoda</taxon>
        <taxon>Insecta</taxon>
        <taxon>Pterygota</taxon>
        <taxon>Neoptera</taxon>
        <taxon>Endopterygota</taxon>
        <taxon>Coleoptera</taxon>
        <taxon>Polyphaga</taxon>
        <taxon>Cucujiformia</taxon>
        <taxon>Curculionidae</taxon>
        <taxon>Dryophthorinae</taxon>
        <taxon>Sitophilus</taxon>
    </lineage>
</organism>
<evidence type="ECO:0000256" key="4">
    <source>
        <dbReference type="RuleBase" id="RU003690"/>
    </source>
</evidence>
<dbReference type="PANTHER" id="PTHR10353:SF36">
    <property type="entry name" value="LP05116P"/>
    <property type="match status" value="1"/>
</dbReference>
<keyword evidence="6" id="KW-1185">Reference proteome</keyword>
<proteinExistence type="inferred from homology"/>
<keyword evidence="3" id="KW-0326">Glycosidase</keyword>
<dbReference type="GeneID" id="115879175"/>
<dbReference type="OrthoDB" id="65569at2759"/>
<dbReference type="RefSeq" id="XP_030751727.1">
    <property type="nucleotide sequence ID" value="XM_030895867.1"/>
</dbReference>